<evidence type="ECO:0000313" key="5">
    <source>
        <dbReference type="Proteomes" id="UP000198716"/>
    </source>
</evidence>
<reference evidence="5" key="1">
    <citation type="submission" date="2016-10" db="EMBL/GenBank/DDBJ databases">
        <authorList>
            <person name="Varghese N."/>
            <person name="Submissions S."/>
        </authorList>
    </citation>
    <scope>NUCLEOTIDE SEQUENCE [LARGE SCALE GENOMIC DNA]</scope>
    <source>
        <strain evidence="5">DSM 45004</strain>
    </source>
</reference>
<keyword evidence="2" id="KW-0812">Transmembrane</keyword>
<feature type="compositionally biased region" description="Low complexity" evidence="1">
    <location>
        <begin position="188"/>
        <end position="204"/>
    </location>
</feature>
<feature type="compositionally biased region" description="Polar residues" evidence="1">
    <location>
        <begin position="558"/>
        <end position="580"/>
    </location>
</feature>
<evidence type="ECO:0000313" key="4">
    <source>
        <dbReference type="EMBL" id="SFE59108.1"/>
    </source>
</evidence>
<keyword evidence="5" id="KW-1185">Reference proteome</keyword>
<keyword evidence="2" id="KW-1133">Transmembrane helix</keyword>
<dbReference type="InterPro" id="IPR014529">
    <property type="entry name" value="UCP026631"/>
</dbReference>
<evidence type="ECO:0000259" key="3">
    <source>
        <dbReference type="Pfam" id="PF03703"/>
    </source>
</evidence>
<dbReference type="Pfam" id="PF03703">
    <property type="entry name" value="bPH_2"/>
    <property type="match status" value="2"/>
</dbReference>
<feature type="transmembrane region" description="Helical" evidence="2">
    <location>
        <begin position="445"/>
        <end position="462"/>
    </location>
</feature>
<dbReference type="EMBL" id="FOMZ01000017">
    <property type="protein sequence ID" value="SFE59108.1"/>
    <property type="molecule type" value="Genomic_DNA"/>
</dbReference>
<evidence type="ECO:0000256" key="1">
    <source>
        <dbReference type="SAM" id="MobiDB-lite"/>
    </source>
</evidence>
<dbReference type="InterPro" id="IPR005182">
    <property type="entry name" value="YdbS-like_PH"/>
</dbReference>
<feature type="transmembrane region" description="Helical" evidence="2">
    <location>
        <begin position="422"/>
        <end position="439"/>
    </location>
</feature>
<feature type="domain" description="YdbS-like PH" evidence="3">
    <location>
        <begin position="101"/>
        <end position="181"/>
    </location>
</feature>
<feature type="transmembrane region" description="Helical" evidence="2">
    <location>
        <begin position="83"/>
        <end position="103"/>
    </location>
</feature>
<feature type="region of interest" description="Disordered" evidence="1">
    <location>
        <begin position="552"/>
        <end position="580"/>
    </location>
</feature>
<feature type="transmembrane region" description="Helical" evidence="2">
    <location>
        <begin position="224"/>
        <end position="242"/>
    </location>
</feature>
<feature type="region of interest" description="Disordered" evidence="1">
    <location>
        <begin position="1"/>
        <end position="40"/>
    </location>
</feature>
<protein>
    <submittedName>
        <fullName evidence="4">Putative membrane protein</fullName>
    </submittedName>
</protein>
<gene>
    <name evidence="4" type="ORF">SAMN04487819_11788</name>
</gene>
<accession>A0A1I2BT83</accession>
<name>A0A1I2BT83_9ACTN</name>
<dbReference type="PANTHER" id="PTHR34473">
    <property type="entry name" value="UPF0699 TRANSMEMBRANE PROTEIN YDBS"/>
    <property type="match status" value="1"/>
</dbReference>
<proteinExistence type="predicted"/>
<dbReference type="AlphaFoldDB" id="A0A1I2BT83"/>
<organism evidence="4 5">
    <name type="scientific">Actinopolyspora alba</name>
    <dbReference type="NCBI Taxonomy" id="673379"/>
    <lineage>
        <taxon>Bacteria</taxon>
        <taxon>Bacillati</taxon>
        <taxon>Actinomycetota</taxon>
        <taxon>Actinomycetes</taxon>
        <taxon>Actinopolysporales</taxon>
        <taxon>Actinopolysporaceae</taxon>
        <taxon>Actinopolyspora</taxon>
        <taxon>Actinopolyspora alba group</taxon>
    </lineage>
</organism>
<evidence type="ECO:0000256" key="2">
    <source>
        <dbReference type="SAM" id="Phobius"/>
    </source>
</evidence>
<dbReference type="PIRSF" id="PIRSF026631">
    <property type="entry name" value="UCP026631"/>
    <property type="match status" value="1"/>
</dbReference>
<feature type="transmembrane region" description="Helical" evidence="2">
    <location>
        <begin position="279"/>
        <end position="303"/>
    </location>
</feature>
<dbReference type="RefSeq" id="WP_245755661.1">
    <property type="nucleotide sequence ID" value="NZ_FOMZ01000017.1"/>
</dbReference>
<sequence length="580" mass="62456">MSEPPTEYSADEQPTAEQPGGESPTGDSPTGTRPGAPDSFETWQRLDPKAILASTVLVIAPMFPVVGVMALSRDNSLRALGTAGVWLTAVLLTTLGSWLSWYFTRFRVTDERFELRQGNISRSFSSIPRERIRSVDLTAPVVHRMLGIAVVKIGTGRQSGSDSDLKLDAMPTARAEQLRELLLRPRTRPAAGSGTSGAGPSDAGRPGGVERETGAELARMRPSWYLYSTLTASLLLVTWAAIGSAMSTLSDVFRALWASDSATDWLSDKAMSVWSHVPVWLTVASVVVTVLLGGLLGALALSVEMWWGFRLTREADTTLRTRRGLLTIRAVSLERRRLRGVELAEPLLLRWAGGSRLTAVATGLGEGAASGRSDNKALLPPAPREVAERTAARVLERSDSLDRGSPLRAHPRTALRRRMTRALLPVVAVSVALAVAAARTELIPWWSWSVPLLAGFPAAAFARDAYRNLGHGYSDEYLVTRYGTGVKRTVLLQREGIIGWRISQSPVQRLTGLLTVGATTAAGNGCYYVPDAGAEQGLAFAERCAPGLLEPFLEKNSKSTGEPTVPQNDSPPESGNETTP</sequence>
<feature type="transmembrane region" description="Helical" evidence="2">
    <location>
        <begin position="50"/>
        <end position="71"/>
    </location>
</feature>
<keyword evidence="2" id="KW-0472">Membrane</keyword>
<dbReference type="PANTHER" id="PTHR34473:SF2">
    <property type="entry name" value="UPF0699 TRANSMEMBRANE PROTEIN YDBT"/>
    <property type="match status" value="1"/>
</dbReference>
<feature type="region of interest" description="Disordered" evidence="1">
    <location>
        <begin position="188"/>
        <end position="209"/>
    </location>
</feature>
<dbReference type="Proteomes" id="UP000198716">
    <property type="component" value="Unassembled WGS sequence"/>
</dbReference>
<feature type="domain" description="YdbS-like PH" evidence="3">
    <location>
        <begin position="466"/>
        <end position="542"/>
    </location>
</feature>